<reference evidence="1" key="1">
    <citation type="submission" date="2018-02" db="EMBL/GenBank/DDBJ databases">
        <title>Rhizophora mucronata_Transcriptome.</title>
        <authorList>
            <person name="Meera S.P."/>
            <person name="Sreeshan A."/>
            <person name="Augustine A."/>
        </authorList>
    </citation>
    <scope>NUCLEOTIDE SEQUENCE</scope>
    <source>
        <tissue evidence="1">Leaf</tissue>
    </source>
</reference>
<evidence type="ECO:0000313" key="1">
    <source>
        <dbReference type="EMBL" id="MBX64830.1"/>
    </source>
</evidence>
<sequence length="37" mass="4274">MAPMFVGHRRSVSAIYGSWHLDLYPIVVMSLEFFQTS</sequence>
<dbReference type="AlphaFoldDB" id="A0A2P2QCU1"/>
<organism evidence="1">
    <name type="scientific">Rhizophora mucronata</name>
    <name type="common">Asiatic mangrove</name>
    <dbReference type="NCBI Taxonomy" id="61149"/>
    <lineage>
        <taxon>Eukaryota</taxon>
        <taxon>Viridiplantae</taxon>
        <taxon>Streptophyta</taxon>
        <taxon>Embryophyta</taxon>
        <taxon>Tracheophyta</taxon>
        <taxon>Spermatophyta</taxon>
        <taxon>Magnoliopsida</taxon>
        <taxon>eudicotyledons</taxon>
        <taxon>Gunneridae</taxon>
        <taxon>Pentapetalae</taxon>
        <taxon>rosids</taxon>
        <taxon>fabids</taxon>
        <taxon>Malpighiales</taxon>
        <taxon>Rhizophoraceae</taxon>
        <taxon>Rhizophora</taxon>
    </lineage>
</organism>
<accession>A0A2P2QCU1</accession>
<proteinExistence type="predicted"/>
<protein>
    <submittedName>
        <fullName evidence="1">Uncharacterized protein</fullName>
    </submittedName>
</protein>
<name>A0A2P2QCU1_RHIMU</name>
<dbReference type="EMBL" id="GGEC01084346">
    <property type="protein sequence ID" value="MBX64830.1"/>
    <property type="molecule type" value="Transcribed_RNA"/>
</dbReference>